<dbReference type="Proteomes" id="UP000198988">
    <property type="component" value="Unassembled WGS sequence"/>
</dbReference>
<reference evidence="2" key="1">
    <citation type="submission" date="2016-06" db="EMBL/GenBank/DDBJ databases">
        <authorList>
            <person name="Petersen J."/>
            <person name="Sayavedra L."/>
        </authorList>
    </citation>
    <scope>NUCLEOTIDE SEQUENCE [LARGE SCALE GENOMIC DNA]</scope>
    <source>
        <strain evidence="2">BazSymA</strain>
    </source>
</reference>
<name>A0A1H6JVV2_9GAMM</name>
<accession>A0A1H6JVV2</accession>
<organism evidence="1 2">
    <name type="scientific">Bathymodiolus azoricus thioautotrophic gill symbiont</name>
    <dbReference type="NCBI Taxonomy" id="235205"/>
    <lineage>
        <taxon>Bacteria</taxon>
        <taxon>Pseudomonadati</taxon>
        <taxon>Pseudomonadota</taxon>
        <taxon>Gammaproteobacteria</taxon>
        <taxon>sulfur-oxidizing symbionts</taxon>
    </lineage>
</organism>
<gene>
    <name evidence="1" type="ORF">BAZSYMA_ACONTIG02267_4</name>
</gene>
<protein>
    <submittedName>
        <fullName evidence="1">Glycosyltransferase</fullName>
    </submittedName>
</protein>
<dbReference type="AlphaFoldDB" id="A0A1H6JVV2"/>
<sequence length="245" mass="28522">MDSVNIICMKWGDKFPAEYVNRLYGMVSRNLSLPFRFVCFTEDNSGIRGEVEIQPLSELDLPVNLADAPERGWRKLTVFKKDFGGLSGKTLFLDLDVVIVDNIDDFFMTKGDFLIAHDKKNPTKIEGNSSVFRFEIGQYPQILSYFEKNSEQVKSEVRHEQAYLSREIHKLGKLEYWQDEWVPSFKYRCCPSWIKSWFKAPFIPQGAKVIIFHGLPNPPEAIKGISGKWYRHIQPAPWIAKHWQE</sequence>
<dbReference type="InterPro" id="IPR029044">
    <property type="entry name" value="Nucleotide-diphossugar_trans"/>
</dbReference>
<dbReference type="OrthoDB" id="564871at2"/>
<dbReference type="EMBL" id="CDSC02000069">
    <property type="protein sequence ID" value="SEH64095.1"/>
    <property type="molecule type" value="Genomic_DNA"/>
</dbReference>
<dbReference type="RefSeq" id="WP_090714808.1">
    <property type="nucleotide sequence ID" value="NZ_CDSC02000069.1"/>
</dbReference>
<keyword evidence="1" id="KW-0808">Transferase</keyword>
<proteinExistence type="predicted"/>
<dbReference type="SUPFAM" id="SSF53448">
    <property type="entry name" value="Nucleotide-diphospho-sugar transferases"/>
    <property type="match status" value="1"/>
</dbReference>
<evidence type="ECO:0000313" key="1">
    <source>
        <dbReference type="EMBL" id="SEH64095.1"/>
    </source>
</evidence>
<evidence type="ECO:0000313" key="2">
    <source>
        <dbReference type="Proteomes" id="UP000198988"/>
    </source>
</evidence>
<dbReference type="Gene3D" id="3.90.550.10">
    <property type="entry name" value="Spore Coat Polysaccharide Biosynthesis Protein SpsA, Chain A"/>
    <property type="match status" value="1"/>
</dbReference>
<dbReference type="GO" id="GO:0016740">
    <property type="term" value="F:transferase activity"/>
    <property type="evidence" value="ECO:0007669"/>
    <property type="project" value="UniProtKB-KW"/>
</dbReference>